<dbReference type="NCBIfam" id="NF041635">
    <property type="entry name" value="STM3941_fam"/>
    <property type="match status" value="1"/>
</dbReference>
<keyword evidence="1" id="KW-0472">Membrane</keyword>
<keyword evidence="1" id="KW-1133">Transmembrane helix</keyword>
<evidence type="ECO:0000313" key="3">
    <source>
        <dbReference type="Proteomes" id="UP001597301"/>
    </source>
</evidence>
<accession>A0ABW4KF82</accession>
<keyword evidence="3" id="KW-1185">Reference proteome</keyword>
<dbReference type="EMBL" id="JBHUEO010000012">
    <property type="protein sequence ID" value="MFD1706309.1"/>
    <property type="molecule type" value="Genomic_DNA"/>
</dbReference>
<dbReference type="RefSeq" id="WP_380772898.1">
    <property type="nucleotide sequence ID" value="NZ_JBHUEO010000012.1"/>
</dbReference>
<comment type="caution">
    <text evidence="2">The sequence shown here is derived from an EMBL/GenBank/DDBJ whole genome shotgun (WGS) entry which is preliminary data.</text>
</comment>
<protein>
    <submittedName>
        <fullName evidence="2">STM3941 family protein</fullName>
    </submittedName>
</protein>
<feature type="transmembrane region" description="Helical" evidence="1">
    <location>
        <begin position="12"/>
        <end position="34"/>
    </location>
</feature>
<proteinExistence type="predicted"/>
<dbReference type="InterPro" id="IPR048136">
    <property type="entry name" value="STM3941-like"/>
</dbReference>
<dbReference type="Proteomes" id="UP001597301">
    <property type="component" value="Unassembled WGS sequence"/>
</dbReference>
<keyword evidence="1" id="KW-0812">Transmembrane</keyword>
<reference evidence="3" key="1">
    <citation type="journal article" date="2019" name="Int. J. Syst. Evol. Microbiol.">
        <title>The Global Catalogue of Microorganisms (GCM) 10K type strain sequencing project: providing services to taxonomists for standard genome sequencing and annotation.</title>
        <authorList>
            <consortium name="The Broad Institute Genomics Platform"/>
            <consortium name="The Broad Institute Genome Sequencing Center for Infectious Disease"/>
            <person name="Wu L."/>
            <person name="Ma J."/>
        </authorList>
    </citation>
    <scope>NUCLEOTIDE SEQUENCE [LARGE SCALE GENOMIC DNA]</scope>
    <source>
        <strain evidence="3">CGMCC 1.12295</strain>
    </source>
</reference>
<name>A0ABW4KF82_9BACI</name>
<evidence type="ECO:0000256" key="1">
    <source>
        <dbReference type="SAM" id="Phobius"/>
    </source>
</evidence>
<sequence>MKNDFYCHAKKARMVLLAVISLVFAALGIFITAVPFNEPLLPMILGIVVGIVFGLCFLYYICVLIKRKPAVVVTQEGIMDHSSFIGAGLVRWEEIEAIEFLSFPGQVYLGIFTLDRKLIIDRSNGMKKLFTRLNQGLLPSQVNIPLYNLACSAEELVQAIEERRERAMKKKS</sequence>
<feature type="transmembrane region" description="Helical" evidence="1">
    <location>
        <begin position="40"/>
        <end position="61"/>
    </location>
</feature>
<organism evidence="2 3">
    <name type="scientific">Siminovitchia sediminis</name>
    <dbReference type="NCBI Taxonomy" id="1274353"/>
    <lineage>
        <taxon>Bacteria</taxon>
        <taxon>Bacillati</taxon>
        <taxon>Bacillota</taxon>
        <taxon>Bacilli</taxon>
        <taxon>Bacillales</taxon>
        <taxon>Bacillaceae</taxon>
        <taxon>Siminovitchia</taxon>
    </lineage>
</organism>
<evidence type="ECO:0000313" key="2">
    <source>
        <dbReference type="EMBL" id="MFD1706309.1"/>
    </source>
</evidence>
<gene>
    <name evidence="2" type="ORF">ACFSCZ_06005</name>
</gene>